<feature type="compositionally biased region" description="Basic residues" evidence="3">
    <location>
        <begin position="671"/>
        <end position="681"/>
    </location>
</feature>
<dbReference type="PANTHER" id="PTHR37813">
    <property type="entry name" value="FELS-2 PROPHAGE PROTEIN"/>
    <property type="match status" value="1"/>
</dbReference>
<evidence type="ECO:0000259" key="4">
    <source>
        <dbReference type="Pfam" id="PF10145"/>
    </source>
</evidence>
<organism evidence="5 6">
    <name type="scientific">Vibrio aestuarianus</name>
    <dbReference type="NCBI Taxonomy" id="28171"/>
    <lineage>
        <taxon>Bacteria</taxon>
        <taxon>Pseudomonadati</taxon>
        <taxon>Pseudomonadota</taxon>
        <taxon>Gammaproteobacteria</taxon>
        <taxon>Vibrionales</taxon>
        <taxon>Vibrionaceae</taxon>
        <taxon>Vibrio</taxon>
    </lineage>
</organism>
<dbReference type="EMBL" id="CP118712">
    <property type="protein sequence ID" value="WGK87267.1"/>
    <property type="molecule type" value="Genomic_DNA"/>
</dbReference>
<gene>
    <name evidence="5" type="ORF">PYE67_14175</name>
</gene>
<dbReference type="PANTHER" id="PTHR37813:SF1">
    <property type="entry name" value="FELS-2 PROPHAGE PROTEIN"/>
    <property type="match status" value="1"/>
</dbReference>
<accession>A0ABD7YQP6</accession>
<dbReference type="NCBIfam" id="TIGR01760">
    <property type="entry name" value="tape_meas_TP901"/>
    <property type="match status" value="1"/>
</dbReference>
<sequence>MADKISLVLDTTVKGLEDIVSTTSAAERLTAAISKQRSEVISLNSQLKKVEGYQSAIKRMEKLREQSKQAELSVSELGKQLEENKAQATGLRVAYSQTQAEIKGLNSQLKKASGDGAERLKVQLHQAQNRLESLNLEMHQGKVRTSDLNSAYKKATQRVTDLTDKQTKQRDKLRGLGAALKESGINTRRLGDEQQRLEQKAEKATAAIAKQNARMKEMQAIQSRIDGRSAKLGEIGSQATSLAIAAAPVAATVWSAVKNESSFADVKKVVNMSPEEAAQMRQWSLKTQASKEGGGLNANDLNAMLAAGGRSGIKDPNDLKQFVLDSAVMGVAFDMEAAQAGKTLSDFKAALNLDQKGAMNLAGMVNYISNDSNMDPKQLSNVMAREGATAKLAGFTNNDTAALATTMIATGMGDERVSTAVKNISGRLTMGDAASSTQKRALSSIGVDSASLAASMQDDAAGSLLDVLEAIKSAPLEEQSALISQIFGEEVKGAVAALAGNTKEFVRLRKLANESEEVHLKSLQGEFNSRIATSEIGIQLFINKLNRLSVIVGTALLPALNWVLQPLGNAVDMVSNFAEANQGLTAAVGIGVAALITLKGVMLAGKAASLIFGNTLDKSRLFRKGLNRETNESGRAAQFATKQFSRLNRTLMESGGGGRSGRGGRGGSAGRRSRPSSRVRSRNPLARAYNFASTAFTAKRGALPLALGGGALAMTPAMAMAQDALDIGGDVAEGLGKGGLNKLIRPLSMAISTANIATALVGGDTKGAITEGGGLLGGLGGASLGAAIGTAILPGVGTVIGGLAGSFLGDYGGELLGGWFGDKLTNPPDKLMASSDVQSKIEEKERQESVARSLPPIQISTPIYAAPGMDEQKLASLARQEVANALQQQFGSMSGLSIDDSLSISAIDRS</sequence>
<evidence type="ECO:0000256" key="3">
    <source>
        <dbReference type="SAM" id="MobiDB-lite"/>
    </source>
</evidence>
<feature type="compositionally biased region" description="Gly residues" evidence="3">
    <location>
        <begin position="654"/>
        <end position="669"/>
    </location>
</feature>
<proteinExistence type="predicted"/>
<dbReference type="Pfam" id="PF10145">
    <property type="entry name" value="PhageMin_Tail"/>
    <property type="match status" value="1"/>
</dbReference>
<evidence type="ECO:0000256" key="1">
    <source>
        <dbReference type="ARBA" id="ARBA00022612"/>
    </source>
</evidence>
<reference evidence="5 6" key="1">
    <citation type="submission" date="2022-02" db="EMBL/GenBank/DDBJ databases">
        <title>Emergence and expansion in Europe of a Vibrio aestuarianus clonal complex pathogenic for oysters.</title>
        <authorList>
            <person name="Mesnil A."/>
            <person name="Travers M.-A."/>
        </authorList>
    </citation>
    <scope>NUCLEOTIDE SEQUENCE [LARGE SCALE GENOMIC DNA]</scope>
    <source>
        <strain evidence="5 6">U17</strain>
    </source>
</reference>
<dbReference type="RefSeq" id="WP_261927839.1">
    <property type="nucleotide sequence ID" value="NZ_CALYLG010000378.1"/>
</dbReference>
<feature type="coiled-coil region" evidence="2">
    <location>
        <begin position="187"/>
        <end position="221"/>
    </location>
</feature>
<feature type="coiled-coil region" evidence="2">
    <location>
        <begin position="50"/>
        <end position="144"/>
    </location>
</feature>
<keyword evidence="2" id="KW-0175">Coiled coil</keyword>
<evidence type="ECO:0000313" key="5">
    <source>
        <dbReference type="EMBL" id="WGK87267.1"/>
    </source>
</evidence>
<protein>
    <submittedName>
        <fullName evidence="5">Phage tail tape measure protein</fullName>
    </submittedName>
</protein>
<feature type="domain" description="Phage tail tape measure protein" evidence="4">
    <location>
        <begin position="290"/>
        <end position="488"/>
    </location>
</feature>
<dbReference type="Proteomes" id="UP001241226">
    <property type="component" value="Chromosome 2"/>
</dbReference>
<keyword evidence="1" id="KW-1188">Viral release from host cell</keyword>
<evidence type="ECO:0000313" key="6">
    <source>
        <dbReference type="Proteomes" id="UP001241226"/>
    </source>
</evidence>
<name>A0ABD7YQP6_9VIBR</name>
<dbReference type="AlphaFoldDB" id="A0ABD7YQP6"/>
<dbReference type="InterPro" id="IPR010090">
    <property type="entry name" value="Phage_tape_meas"/>
</dbReference>
<feature type="region of interest" description="Disordered" evidence="3">
    <location>
        <begin position="651"/>
        <end position="683"/>
    </location>
</feature>
<evidence type="ECO:0000256" key="2">
    <source>
        <dbReference type="SAM" id="Coils"/>
    </source>
</evidence>